<name>A0A7W6GQY4_9RHOB</name>
<keyword evidence="2" id="KW-1133">Transmembrane helix</keyword>
<dbReference type="EMBL" id="JACIEJ010000001">
    <property type="protein sequence ID" value="MBB3984092.1"/>
    <property type="molecule type" value="Genomic_DNA"/>
</dbReference>
<reference evidence="3 4" key="1">
    <citation type="submission" date="2020-08" db="EMBL/GenBank/DDBJ databases">
        <title>Genomic Encyclopedia of Type Strains, Phase IV (KMG-IV): sequencing the most valuable type-strain genomes for metagenomic binning, comparative biology and taxonomic classification.</title>
        <authorList>
            <person name="Goeker M."/>
        </authorList>
    </citation>
    <scope>NUCLEOTIDE SEQUENCE [LARGE SCALE GENOMIC DNA]</scope>
    <source>
        <strain evidence="3 4">DSM 102235</strain>
    </source>
</reference>
<organism evidence="3 4">
    <name type="scientific">Sagittula marina</name>
    <dbReference type="NCBI Taxonomy" id="943940"/>
    <lineage>
        <taxon>Bacteria</taxon>
        <taxon>Pseudomonadati</taxon>
        <taxon>Pseudomonadota</taxon>
        <taxon>Alphaproteobacteria</taxon>
        <taxon>Rhodobacterales</taxon>
        <taxon>Roseobacteraceae</taxon>
        <taxon>Sagittula</taxon>
    </lineage>
</organism>
<keyword evidence="2" id="KW-0812">Transmembrane</keyword>
<sequence length="377" mass="41891">MDRTSHRQLLSSLVLVPALAAVVIAVGYSAHLPTAVLATFGGVAAVFAALTYPKAKKRPLPLTKMMPLRGMPSDLPSETRQRSAVASALEAAQTLEPGPSTREQAVAWTLLRVIQAWQPMTLSEATETRLATLYMLERLLTSTPGEAGRLAQYFRRPDSVLSLRDEIDQMALVRAEWDRCNRLFLATQGLWTRQNNDQTTWRLIDGLQALGPADVDLWHHVVLHHDSTDPQQREAALWCLRHAACDQTTVATYLAHIVTDGTLVAAAQRGDSAYLCEIRTLIERWNAGYYRDGLLELDASDALSAASSRMEEALQKVASLTRSDWPRPHGAFLPRQGRPARMRPNWNLRQGRMVAPPKRKDYFDPATEPATQMGTPV</sequence>
<comment type="caution">
    <text evidence="3">The sequence shown here is derived from an EMBL/GenBank/DDBJ whole genome shotgun (WGS) entry which is preliminary data.</text>
</comment>
<evidence type="ECO:0000256" key="1">
    <source>
        <dbReference type="SAM" id="MobiDB-lite"/>
    </source>
</evidence>
<accession>A0A7W6GQY4</accession>
<evidence type="ECO:0000313" key="3">
    <source>
        <dbReference type="EMBL" id="MBB3984092.1"/>
    </source>
</evidence>
<gene>
    <name evidence="3" type="ORF">GGQ68_000403</name>
</gene>
<evidence type="ECO:0000256" key="2">
    <source>
        <dbReference type="SAM" id="Phobius"/>
    </source>
</evidence>
<dbReference type="AlphaFoldDB" id="A0A7W6GQY4"/>
<keyword evidence="2" id="KW-0472">Membrane</keyword>
<keyword evidence="4" id="KW-1185">Reference proteome</keyword>
<protein>
    <submittedName>
        <fullName evidence="3">Uncharacterized protein</fullName>
    </submittedName>
</protein>
<dbReference type="RefSeq" id="WP_183962710.1">
    <property type="nucleotide sequence ID" value="NZ_BAABBZ010000012.1"/>
</dbReference>
<feature type="region of interest" description="Disordered" evidence="1">
    <location>
        <begin position="357"/>
        <end position="377"/>
    </location>
</feature>
<evidence type="ECO:0000313" key="4">
    <source>
        <dbReference type="Proteomes" id="UP000541426"/>
    </source>
</evidence>
<dbReference type="Proteomes" id="UP000541426">
    <property type="component" value="Unassembled WGS sequence"/>
</dbReference>
<proteinExistence type="predicted"/>
<feature type="transmembrane region" description="Helical" evidence="2">
    <location>
        <begin position="35"/>
        <end position="52"/>
    </location>
</feature>